<dbReference type="Pfam" id="PF19800">
    <property type="entry name" value="DUF6283"/>
    <property type="match status" value="1"/>
</dbReference>
<dbReference type="InterPro" id="IPR046250">
    <property type="entry name" value="DUF6283"/>
</dbReference>
<evidence type="ECO:0000313" key="2">
    <source>
        <dbReference type="EMBL" id="BAO18972.1"/>
    </source>
</evidence>
<dbReference type="EMBL" id="AB853026">
    <property type="protein sequence ID" value="BAO18972.1"/>
    <property type="molecule type" value="Genomic_DNA"/>
</dbReference>
<organism evidence="2">
    <name type="scientific">Burkholderia sp. M701</name>
    <dbReference type="NCBI Taxonomy" id="326454"/>
    <lineage>
        <taxon>Bacteria</taxon>
        <taxon>Pseudomonadati</taxon>
        <taxon>Pseudomonadota</taxon>
        <taxon>Betaproteobacteria</taxon>
        <taxon>Burkholderiales</taxon>
        <taxon>Burkholderiaceae</taxon>
        <taxon>Burkholderia</taxon>
    </lineage>
</organism>
<reference evidence="2" key="2">
    <citation type="submission" date="2024-06" db="EMBL/GenBank/DDBJ databases">
        <authorList>
            <person name="Sakai Y."/>
            <person name="Fujii T."/>
        </authorList>
    </citation>
    <scope>NUCLEOTIDE SEQUENCE</scope>
    <source>
        <strain evidence="2">M701</strain>
        <plasmid evidence="2">pM7012</plasmid>
    </source>
</reference>
<proteinExistence type="predicted"/>
<protein>
    <submittedName>
        <fullName evidence="2">Uncharacterized protein</fullName>
    </submittedName>
</protein>
<accession>V5YNL4</accession>
<feature type="region of interest" description="Disordered" evidence="1">
    <location>
        <begin position="166"/>
        <end position="186"/>
    </location>
</feature>
<geneLocation type="plasmid" evidence="2">
    <name>pM7012</name>
</geneLocation>
<sequence>MSPGTAGGYGSNMQTLASASFRVRKKSPSSIAIGRVSPVDHGYHHTGKSMSSCRLNKLNTPCASCPWRLDATAADIPNFDLELAENLAATCPDERGMGPDFFATIFACHQSKVDEEFACAGWLAMVGSAHPRVRMAVSEGRVDVKALKPGKDWPKLHETYGDVLKKLRATTPGNDPSETDGEQSDG</sequence>
<keyword evidence="2" id="KW-0614">Plasmid</keyword>
<evidence type="ECO:0000256" key="1">
    <source>
        <dbReference type="SAM" id="MobiDB-lite"/>
    </source>
</evidence>
<feature type="compositionally biased region" description="Acidic residues" evidence="1">
    <location>
        <begin position="177"/>
        <end position="186"/>
    </location>
</feature>
<reference evidence="2" key="1">
    <citation type="journal article" date="2014" name="Microbiology">
        <title>A 2,4-dichlorophenoxyacetic acid degradation plasmid pM7012 discloses distribution of an unclassified megaplasmid group across bacterial species.</title>
        <authorList>
            <person name="Sakai Y."/>
            <person name="Ogawa N."/>
            <person name="Shimomura Y."/>
            <person name="Fujii T."/>
        </authorList>
    </citation>
    <scope>NUCLEOTIDE SEQUENCE</scope>
    <source>
        <strain evidence="2">M701</strain>
    </source>
</reference>
<dbReference type="AlphaFoldDB" id="V5YNL4"/>
<name>V5YNL4_9BURK</name>